<organism evidence="1 2">
    <name type="scientific">Corynebacterium haemomassiliense</name>
    <dbReference type="NCBI Taxonomy" id="2754726"/>
    <lineage>
        <taxon>Bacteria</taxon>
        <taxon>Bacillati</taxon>
        <taxon>Actinomycetota</taxon>
        <taxon>Actinomycetes</taxon>
        <taxon>Mycobacteriales</taxon>
        <taxon>Corynebacteriaceae</taxon>
        <taxon>Corynebacterium</taxon>
    </lineage>
</organism>
<dbReference type="AlphaFoldDB" id="A0A7W2I3K1"/>
<dbReference type="Pfam" id="PF11253">
    <property type="entry name" value="DUF3052"/>
    <property type="match status" value="1"/>
</dbReference>
<reference evidence="1 2" key="1">
    <citation type="submission" date="2020-07" db="EMBL/GenBank/DDBJ databases">
        <title>Draft genome and description of Corynebacterium haemomassiliense strain Marseile-Q3615 sp. nov.</title>
        <authorList>
            <person name="Boxberger M."/>
            <person name="La Scola B."/>
        </authorList>
    </citation>
    <scope>NUCLEOTIDE SEQUENCE [LARGE SCALE GENOMIC DNA]</scope>
    <source>
        <strain evidence="1 2">Marseille-Q3615</strain>
    </source>
</reference>
<comment type="caution">
    <text evidence="1">The sequence shown here is derived from an EMBL/GenBank/DDBJ whole genome shotgun (WGS) entry which is preliminary data.</text>
</comment>
<dbReference type="Proteomes" id="UP000523682">
    <property type="component" value="Unassembled WGS sequence"/>
</dbReference>
<evidence type="ECO:0000313" key="1">
    <source>
        <dbReference type="EMBL" id="MBA5244143.1"/>
    </source>
</evidence>
<evidence type="ECO:0000313" key="2">
    <source>
        <dbReference type="Proteomes" id="UP000523682"/>
    </source>
</evidence>
<name>A0A7W2I3K1_9CORY</name>
<dbReference type="InterPro" id="IPR021412">
    <property type="entry name" value="DUF3052"/>
</dbReference>
<accession>A0A7W2I3K1</accession>
<proteinExistence type="predicted"/>
<sequence>MLVSTSDAFFTRASSILVSFWATSTSWLQSGNTSPRIRAYARAFLQRVAFGETNHEFPSILCFSTLSYRPNHTILILGGHGDLSATGVDTYASRLGVKPGDVVQEIGWDEDADSAISEAIEDAIGAELLDEDADEPCDTILLWFRDGDGDLVDDLVDVSRGLGPGGRIWLMTPGAGSASTGVVPPSEIAESAQLAGFIQTKADRFGAWQGSCLTPRNR</sequence>
<protein>
    <submittedName>
        <fullName evidence="1">DUF3052 domain-containing protein</fullName>
    </submittedName>
</protein>
<keyword evidence="2" id="KW-1185">Reference proteome</keyword>
<gene>
    <name evidence="1" type="ORF">H0193_04810</name>
</gene>
<dbReference type="EMBL" id="JACDTZ010000001">
    <property type="protein sequence ID" value="MBA5244143.1"/>
    <property type="molecule type" value="Genomic_DNA"/>
</dbReference>